<proteinExistence type="predicted"/>
<dbReference type="Proteomes" id="UP000053237">
    <property type="component" value="Unassembled WGS sequence"/>
</dbReference>
<sequence>MTLHTMLVAERNIGYIADALKKALMHIRTSFTFDITECVLKQSNDDDGGLAKYRPHQSAYGRRNEQCDEIVDDSKMTWLYYNMIFLEQLVMGWDLCRCVRFPLSTSRERLKKPHIESEVGVSRFFLPKAAFIYVINAKNRKVFSESRVFTQTISKVCGGHKICVDL</sequence>
<dbReference type="AlphaFoldDB" id="A0A024FXA9"/>
<keyword evidence="2" id="KW-1185">Reference proteome</keyword>
<comment type="caution">
    <text evidence="1">The sequence shown here is derived from an EMBL/GenBank/DDBJ whole genome shotgun (WGS) entry which is preliminary data.</text>
</comment>
<reference evidence="1 2" key="1">
    <citation type="submission" date="2012-05" db="EMBL/GenBank/DDBJ databases">
        <title>Recombination and specialization in a pathogen metapopulation.</title>
        <authorList>
            <person name="Gardiner A."/>
            <person name="Kemen E."/>
            <person name="Schultz-Larsen T."/>
            <person name="MacLean D."/>
            <person name="Van Oosterhout C."/>
            <person name="Jones J.D.G."/>
        </authorList>
    </citation>
    <scope>NUCLEOTIDE SEQUENCE [LARGE SCALE GENOMIC DNA]</scope>
    <source>
        <strain evidence="1 2">Ac Nc2</strain>
    </source>
</reference>
<gene>
    <name evidence="1" type="ORF">BN9_134330</name>
</gene>
<dbReference type="EMBL" id="CAIX01001935">
    <property type="protein sequence ID" value="CCI11760.1"/>
    <property type="molecule type" value="Genomic_DNA"/>
</dbReference>
<organism evidence="1 2">
    <name type="scientific">Albugo candida</name>
    <dbReference type="NCBI Taxonomy" id="65357"/>
    <lineage>
        <taxon>Eukaryota</taxon>
        <taxon>Sar</taxon>
        <taxon>Stramenopiles</taxon>
        <taxon>Oomycota</taxon>
        <taxon>Peronosporomycetes</taxon>
        <taxon>Albuginales</taxon>
        <taxon>Albuginaceae</taxon>
        <taxon>Albugo</taxon>
    </lineage>
</organism>
<evidence type="ECO:0000313" key="2">
    <source>
        <dbReference type="Proteomes" id="UP000053237"/>
    </source>
</evidence>
<evidence type="ECO:0000313" key="1">
    <source>
        <dbReference type="EMBL" id="CCI11760.1"/>
    </source>
</evidence>
<protein>
    <submittedName>
        <fullName evidence="1">Uncharacterized protein</fullName>
    </submittedName>
</protein>
<dbReference type="InParanoid" id="A0A024FXA9"/>
<accession>A0A024FXA9</accession>
<name>A0A024FXA9_9STRA</name>